<evidence type="ECO:0000256" key="1">
    <source>
        <dbReference type="ARBA" id="ARBA00004651"/>
    </source>
</evidence>
<evidence type="ECO:0000256" key="4">
    <source>
        <dbReference type="ARBA" id="ARBA00022692"/>
    </source>
</evidence>
<dbReference type="PANTHER" id="PTHR42920:SF11">
    <property type="entry name" value="INNER MEMBRANE PROTEIN YTFF"/>
    <property type="match status" value="1"/>
</dbReference>
<dbReference type="AlphaFoldDB" id="A0A5F0D898"/>
<protein>
    <submittedName>
        <fullName evidence="10">DMT family transporter</fullName>
    </submittedName>
</protein>
<dbReference type="Pfam" id="PF00892">
    <property type="entry name" value="EamA"/>
    <property type="match status" value="2"/>
</dbReference>
<evidence type="ECO:0000256" key="3">
    <source>
        <dbReference type="ARBA" id="ARBA00022475"/>
    </source>
</evidence>
<evidence type="ECO:0000259" key="9">
    <source>
        <dbReference type="Pfam" id="PF00892"/>
    </source>
</evidence>
<keyword evidence="6 8" id="KW-0472">Membrane</keyword>
<feature type="region of interest" description="Disordered" evidence="7">
    <location>
        <begin position="305"/>
        <end position="330"/>
    </location>
</feature>
<dbReference type="Proteomes" id="UP000297654">
    <property type="component" value="Unassembled WGS sequence"/>
</dbReference>
<dbReference type="InterPro" id="IPR000620">
    <property type="entry name" value="EamA_dom"/>
</dbReference>
<feature type="transmembrane region" description="Helical" evidence="8">
    <location>
        <begin position="125"/>
        <end position="143"/>
    </location>
</feature>
<dbReference type="SUPFAM" id="SSF103481">
    <property type="entry name" value="Multidrug resistance efflux transporter EmrE"/>
    <property type="match status" value="2"/>
</dbReference>
<sequence>MVKTALHRRLPLVAVGIAVLLWSTSFGISGEVLKTASPAVLSVGRFGIGLIVLVPLAARRPLFARTLRDPRTILLGLLGVSIYYSLTNIGLEFTTPGTAALSNAALPALTALLGLFILKERVAPRTIVGLALATAGVVIVAGAGLTLDIGVLLCLTGLASYALYTVLLRKGAPAEPQQRAAVGRQPAGAVDPLVLATATAVWGTAIMVPWLVAETAAGAAAVPSGWGGLGGLLVLGVVITAPTLVLFNYGAERLPAAVTGVLTAAIPALGYLFALLLGESFNAITALGGAVALVGVAIAAVTAPSTESSPAGSGLPAHADVAASPSERDQ</sequence>
<dbReference type="InterPro" id="IPR051258">
    <property type="entry name" value="Diverse_Substrate_Transporter"/>
</dbReference>
<feature type="transmembrane region" description="Helical" evidence="8">
    <location>
        <begin position="254"/>
        <end position="277"/>
    </location>
</feature>
<evidence type="ECO:0000256" key="5">
    <source>
        <dbReference type="ARBA" id="ARBA00022989"/>
    </source>
</evidence>
<feature type="transmembrane region" description="Helical" evidence="8">
    <location>
        <begin position="283"/>
        <end position="303"/>
    </location>
</feature>
<feature type="domain" description="EamA" evidence="9">
    <location>
        <begin position="149"/>
        <end position="299"/>
    </location>
</feature>
<comment type="caution">
    <text evidence="10">The sequence shown here is derived from an EMBL/GenBank/DDBJ whole genome shotgun (WGS) entry which is preliminary data.</text>
</comment>
<accession>A0A5F0D898</accession>
<proteinExistence type="inferred from homology"/>
<feature type="transmembrane region" description="Helical" evidence="8">
    <location>
        <begin position="98"/>
        <end position="118"/>
    </location>
</feature>
<feature type="transmembrane region" description="Helical" evidence="8">
    <location>
        <begin position="149"/>
        <end position="168"/>
    </location>
</feature>
<evidence type="ECO:0000313" key="10">
    <source>
        <dbReference type="EMBL" id="TFB92334.1"/>
    </source>
</evidence>
<feature type="transmembrane region" description="Helical" evidence="8">
    <location>
        <begin position="37"/>
        <end position="58"/>
    </location>
</feature>
<keyword evidence="3" id="KW-1003">Cell membrane</keyword>
<organism evidence="10 11">
    <name type="scientific">Cryobacterium luteum</name>
    <dbReference type="NCBI Taxonomy" id="1424661"/>
    <lineage>
        <taxon>Bacteria</taxon>
        <taxon>Bacillati</taxon>
        <taxon>Actinomycetota</taxon>
        <taxon>Actinomycetes</taxon>
        <taxon>Micrococcales</taxon>
        <taxon>Microbacteriaceae</taxon>
        <taxon>Cryobacterium</taxon>
    </lineage>
</organism>
<dbReference type="OrthoDB" id="4084936at2"/>
<reference evidence="10 11" key="1">
    <citation type="submission" date="2019-03" db="EMBL/GenBank/DDBJ databases">
        <title>Genomics of glacier-inhabiting Cryobacterium strains.</title>
        <authorList>
            <person name="Liu Q."/>
            <person name="Xin Y.-H."/>
        </authorList>
    </citation>
    <scope>NUCLEOTIDE SEQUENCE [LARGE SCALE GENOMIC DNA]</scope>
    <source>
        <strain evidence="10 11">Hh15</strain>
    </source>
</reference>
<evidence type="ECO:0000256" key="6">
    <source>
        <dbReference type="ARBA" id="ARBA00023136"/>
    </source>
</evidence>
<feature type="transmembrane region" description="Helical" evidence="8">
    <location>
        <begin position="70"/>
        <end position="86"/>
    </location>
</feature>
<dbReference type="GO" id="GO:0005886">
    <property type="term" value="C:plasma membrane"/>
    <property type="evidence" value="ECO:0007669"/>
    <property type="project" value="UniProtKB-SubCell"/>
</dbReference>
<dbReference type="PANTHER" id="PTHR42920">
    <property type="entry name" value="OS03G0707200 PROTEIN-RELATED"/>
    <property type="match status" value="1"/>
</dbReference>
<dbReference type="EMBL" id="SOFF01000016">
    <property type="protein sequence ID" value="TFB92334.1"/>
    <property type="molecule type" value="Genomic_DNA"/>
</dbReference>
<feature type="transmembrane region" description="Helical" evidence="8">
    <location>
        <begin position="189"/>
        <end position="213"/>
    </location>
</feature>
<name>A0A5F0D898_9MICO</name>
<keyword evidence="5 8" id="KW-1133">Transmembrane helix</keyword>
<dbReference type="InterPro" id="IPR037185">
    <property type="entry name" value="EmrE-like"/>
</dbReference>
<keyword evidence="4 8" id="KW-0812">Transmembrane</keyword>
<gene>
    <name evidence="10" type="ORF">E3O10_04645</name>
</gene>
<keyword evidence="11" id="KW-1185">Reference proteome</keyword>
<comment type="subcellular location">
    <subcellularLocation>
        <location evidence="1">Cell membrane</location>
        <topology evidence="1">Multi-pass membrane protein</topology>
    </subcellularLocation>
</comment>
<comment type="similarity">
    <text evidence="2">Belongs to the EamA transporter family.</text>
</comment>
<dbReference type="RefSeq" id="WP_092111357.1">
    <property type="nucleotide sequence ID" value="NZ_FOCN01000014.1"/>
</dbReference>
<evidence type="ECO:0000313" key="11">
    <source>
        <dbReference type="Proteomes" id="UP000297654"/>
    </source>
</evidence>
<evidence type="ECO:0000256" key="8">
    <source>
        <dbReference type="SAM" id="Phobius"/>
    </source>
</evidence>
<feature type="transmembrane region" description="Helical" evidence="8">
    <location>
        <begin position="225"/>
        <end position="247"/>
    </location>
</feature>
<evidence type="ECO:0000256" key="7">
    <source>
        <dbReference type="SAM" id="MobiDB-lite"/>
    </source>
</evidence>
<evidence type="ECO:0000256" key="2">
    <source>
        <dbReference type="ARBA" id="ARBA00007362"/>
    </source>
</evidence>
<feature type="domain" description="EamA" evidence="9">
    <location>
        <begin position="16"/>
        <end position="140"/>
    </location>
</feature>